<keyword evidence="3" id="KW-1185">Reference proteome</keyword>
<dbReference type="PANTHER" id="PTHR31014:SF0">
    <property type="entry name" value="MITOCHONDRIAL TRANSLATION SYSTEM COMPONENT PET127-RELATED"/>
    <property type="match status" value="1"/>
</dbReference>
<feature type="region of interest" description="Disordered" evidence="1">
    <location>
        <begin position="680"/>
        <end position="699"/>
    </location>
</feature>
<gene>
    <name evidence="2" type="ORF">MCUN1_000867</name>
</gene>
<dbReference type="InterPro" id="IPR013943">
    <property type="entry name" value="Pet127"/>
</dbReference>
<evidence type="ECO:0000313" key="2">
    <source>
        <dbReference type="EMBL" id="WFD34039.1"/>
    </source>
</evidence>
<name>A0AAF0ESM5_9BASI</name>
<reference evidence="2" key="1">
    <citation type="submission" date="2023-03" db="EMBL/GenBank/DDBJ databases">
        <title>Mating type loci evolution in Malassezia.</title>
        <authorList>
            <person name="Coelho M.A."/>
        </authorList>
    </citation>
    <scope>NUCLEOTIDE SEQUENCE</scope>
    <source>
        <strain evidence="2">CBS 11721</strain>
    </source>
</reference>
<dbReference type="AlphaFoldDB" id="A0AAF0ESM5"/>
<organism evidence="2 3">
    <name type="scientific">Malassezia cuniculi</name>
    <dbReference type="NCBI Taxonomy" id="948313"/>
    <lineage>
        <taxon>Eukaryota</taxon>
        <taxon>Fungi</taxon>
        <taxon>Dikarya</taxon>
        <taxon>Basidiomycota</taxon>
        <taxon>Ustilaginomycotina</taxon>
        <taxon>Malasseziomycetes</taxon>
        <taxon>Malasseziales</taxon>
        <taxon>Malasseziaceae</taxon>
        <taxon>Malassezia</taxon>
    </lineage>
</organism>
<feature type="compositionally biased region" description="Basic and acidic residues" evidence="1">
    <location>
        <begin position="76"/>
        <end position="98"/>
    </location>
</feature>
<sequence length="729" mass="83050">MHLSKRPPRVNIIDYAVSSEGSSVWHAKMKSMKHVKKKKSRTAVPADGPVANKAQKNAPETKAEKSESQIAPKTRKLADYSKTYDDPKLAEKPQDTTTDKQVTQAKETSPEAATETAKPTGRSRETVLLTGSEAEKAAVVLLATSDSNTTVGTLDSEKIVITPVDPLREMHVAKLAHGLDRVLFNPGVHWLRDRRTGIYNYEPRLRQVLDVDLFDYGALPPYQPPSHDKELIEISQLHKSRYCGSTSSLTGILSHCYFMISNWREPGVHGFSESYKGINTSFSEGSKLPASIILHHKGDGLYAVDSDKSNVMGENSNYVLTSLGKSLEKVLTTSPEEYALYERINSWKLNEEQRNEPEAYHYAKSGKFMMRSQLDCEDPRLPNKTFDLKTRAVVSVRMDRANYVESAGYHIERSHGRWFSFEREYHDMVRAAFLKYNFQVRIGHMDGIFVAYHNTDKIFGFQYVSLEEMDLRLFGSRAMGDKVFRLCVSLLEKLLDVATETYPNETLAISFETRTGAEVMSMYVNPQGDESRVTEFIVSADRYFDDKLVRGPACFSALRENLTTEEWENELYGEDQGFLDRVSFRLHYSIVRRNISADRARSNLGQLRERQNLLGFMTLPNVDMLNQREQHRVDVLKQRPEVLLRFVQERENGTAAGMPLAPGQLSARQVVEKYTNIELPEAQTRASPPVPWQRIPNPATVRLRELSRQASKRAAKEDHEQQTMYKERK</sequence>
<dbReference type="PANTHER" id="PTHR31014">
    <property type="entry name" value="MITOCHONDRIAL TRANSLATION SYSTEM COMPONENT PET127-RELATED"/>
    <property type="match status" value="1"/>
</dbReference>
<evidence type="ECO:0008006" key="4">
    <source>
        <dbReference type="Google" id="ProtNLM"/>
    </source>
</evidence>
<accession>A0AAF0ESM5</accession>
<proteinExistence type="predicted"/>
<dbReference type="Proteomes" id="UP001219933">
    <property type="component" value="Chromosome 1"/>
</dbReference>
<protein>
    <recommendedName>
        <fullName evidence="4">Pet127-domain-containing protein</fullName>
    </recommendedName>
</protein>
<evidence type="ECO:0000256" key="1">
    <source>
        <dbReference type="SAM" id="MobiDB-lite"/>
    </source>
</evidence>
<dbReference type="GO" id="GO:0000964">
    <property type="term" value="P:mitochondrial RNA 5'-end processing"/>
    <property type="evidence" value="ECO:0007669"/>
    <property type="project" value="TreeGrafter"/>
</dbReference>
<evidence type="ECO:0000313" key="3">
    <source>
        <dbReference type="Proteomes" id="UP001219933"/>
    </source>
</evidence>
<feature type="compositionally biased region" description="Basic residues" evidence="1">
    <location>
        <begin position="28"/>
        <end position="41"/>
    </location>
</feature>
<feature type="region of interest" description="Disordered" evidence="1">
    <location>
        <begin position="28"/>
        <end position="124"/>
    </location>
</feature>
<dbReference type="EMBL" id="CP119877">
    <property type="protein sequence ID" value="WFD34039.1"/>
    <property type="molecule type" value="Genomic_DNA"/>
</dbReference>
<feature type="region of interest" description="Disordered" evidence="1">
    <location>
        <begin position="706"/>
        <end position="729"/>
    </location>
</feature>
<dbReference type="GO" id="GO:0005740">
    <property type="term" value="C:mitochondrial envelope"/>
    <property type="evidence" value="ECO:0007669"/>
    <property type="project" value="TreeGrafter"/>
</dbReference>
<dbReference type="Pfam" id="PF08634">
    <property type="entry name" value="Pet127"/>
    <property type="match status" value="1"/>
</dbReference>